<protein>
    <submittedName>
        <fullName evidence="2">Uncharacterized protein</fullName>
    </submittedName>
</protein>
<dbReference type="EMBL" id="JACHDD010000004">
    <property type="protein sequence ID" value="MBB5424615.1"/>
    <property type="molecule type" value="Genomic_DNA"/>
</dbReference>
<dbReference type="AlphaFoldDB" id="A0A7W8V6H1"/>
<feature type="region of interest" description="Disordered" evidence="1">
    <location>
        <begin position="19"/>
        <end position="46"/>
    </location>
</feature>
<sequence>MNGRVPRAQLRALAVKASVSIKHSESSAAPTKTPAMRDDIGCRKRG</sequence>
<reference evidence="2 3" key="1">
    <citation type="submission" date="2020-08" db="EMBL/GenBank/DDBJ databases">
        <title>Genomic Encyclopedia of Type Strains, Phase IV (KMG-V): Genome sequencing to study the core and pangenomes of soil and plant-associated prokaryotes.</title>
        <authorList>
            <person name="Whitman W."/>
        </authorList>
    </citation>
    <scope>NUCLEOTIDE SEQUENCE [LARGE SCALE GENOMIC DNA]</scope>
    <source>
        <strain evidence="2 3">JPY158</strain>
    </source>
</reference>
<dbReference type="Proteomes" id="UP000592780">
    <property type="component" value="Unassembled WGS sequence"/>
</dbReference>
<gene>
    <name evidence="2" type="ORF">HDG40_002760</name>
</gene>
<keyword evidence="3" id="KW-1185">Reference proteome</keyword>
<name>A0A7W8V6H1_PARAM</name>
<evidence type="ECO:0000256" key="1">
    <source>
        <dbReference type="SAM" id="MobiDB-lite"/>
    </source>
</evidence>
<evidence type="ECO:0000313" key="3">
    <source>
        <dbReference type="Proteomes" id="UP000592780"/>
    </source>
</evidence>
<feature type="compositionally biased region" description="Basic and acidic residues" evidence="1">
    <location>
        <begin position="35"/>
        <end position="46"/>
    </location>
</feature>
<organism evidence="2 3">
    <name type="scientific">Paraburkholderia atlantica</name>
    <dbReference type="NCBI Taxonomy" id="2654982"/>
    <lineage>
        <taxon>Bacteria</taxon>
        <taxon>Pseudomonadati</taxon>
        <taxon>Pseudomonadota</taxon>
        <taxon>Betaproteobacteria</taxon>
        <taxon>Burkholderiales</taxon>
        <taxon>Burkholderiaceae</taxon>
        <taxon>Paraburkholderia</taxon>
    </lineage>
</organism>
<evidence type="ECO:0000313" key="2">
    <source>
        <dbReference type="EMBL" id="MBB5424615.1"/>
    </source>
</evidence>
<comment type="caution">
    <text evidence="2">The sequence shown here is derived from an EMBL/GenBank/DDBJ whole genome shotgun (WGS) entry which is preliminary data.</text>
</comment>
<proteinExistence type="predicted"/>
<accession>A0A7W8V6H1</accession>